<name>A0A2A5T8L2_EUBML</name>
<sequence length="80" mass="9028">MSENQTQCAQNAVNAISRQETCADKGLVGPTGPIGPVTNKIAACEKCVCQEVCRHRFDFVRLRYKGANIECKNYYEHKEY</sequence>
<dbReference type="KEGG" id="emt:CPZ25_011510"/>
<evidence type="ECO:0000313" key="2">
    <source>
        <dbReference type="Proteomes" id="UP000218387"/>
    </source>
</evidence>
<keyword evidence="2" id="KW-1185">Reference proteome</keyword>
<protein>
    <submittedName>
        <fullName evidence="1">Uncharacterized protein</fullName>
    </submittedName>
</protein>
<organism evidence="1 2">
    <name type="scientific">Eubacterium maltosivorans</name>
    <dbReference type="NCBI Taxonomy" id="2041044"/>
    <lineage>
        <taxon>Bacteria</taxon>
        <taxon>Bacillati</taxon>
        <taxon>Bacillota</taxon>
        <taxon>Clostridia</taxon>
        <taxon>Eubacteriales</taxon>
        <taxon>Eubacteriaceae</taxon>
        <taxon>Eubacterium</taxon>
    </lineage>
</organism>
<dbReference type="RefSeq" id="WP_096920471.1">
    <property type="nucleotide sequence ID" value="NZ_CP029487.1"/>
</dbReference>
<dbReference type="EMBL" id="CP029487">
    <property type="protein sequence ID" value="QCT71929.1"/>
    <property type="molecule type" value="Genomic_DNA"/>
</dbReference>
<accession>A0A2A5T8L2</accession>
<dbReference type="AlphaFoldDB" id="A0A2A5T8L2"/>
<reference evidence="1 2" key="1">
    <citation type="submission" date="2018-05" db="EMBL/GenBank/DDBJ databases">
        <title>Genome comparison of Eubacterium sp.</title>
        <authorList>
            <person name="Feng Y."/>
            <person name="Sanchez-Andrea I."/>
            <person name="Stams A.J.M."/>
            <person name="De Vos W.M."/>
        </authorList>
    </citation>
    <scope>NUCLEOTIDE SEQUENCE [LARGE SCALE GENOMIC DNA]</scope>
    <source>
        <strain evidence="1 2">YI</strain>
    </source>
</reference>
<gene>
    <name evidence="1" type="ORF">CPZ25_011510</name>
</gene>
<proteinExistence type="predicted"/>
<evidence type="ECO:0000313" key="1">
    <source>
        <dbReference type="EMBL" id="QCT71929.1"/>
    </source>
</evidence>
<dbReference type="Proteomes" id="UP000218387">
    <property type="component" value="Chromosome"/>
</dbReference>